<dbReference type="RefSeq" id="WP_244910273.1">
    <property type="nucleotide sequence ID" value="NZ_PEQT01000002.1"/>
</dbReference>
<accession>A0AAW9FHU3</accession>
<reference evidence="3" key="1">
    <citation type="journal article" date="2023" name="Phytobiomes J">
        <title>Deciphering the key players within the bacterial microbiota associated with aerial crown gall tumors on rhododendron: Insights into the gallobiome.</title>
        <authorList>
            <person name="Kuzmanovic N."/>
            <person name="Nesme J."/>
            <person name="Wolf J."/>
            <person name="Neumann-Schaal M."/>
            <person name="Petersen J."/>
            <person name="Fernandez-Gnecco G."/>
            <person name="Sproeer C."/>
            <person name="Bunk B."/>
            <person name="Overmann J."/>
            <person name="Sorensen S.J."/>
            <person name="Idczak E."/>
            <person name="Smalla K."/>
        </authorList>
    </citation>
    <scope>NUCLEOTIDE SEQUENCE</scope>
    <source>
        <strain evidence="3">Rho-11.1</strain>
    </source>
</reference>
<name>A0AAW9FHU3_9HYPH</name>
<protein>
    <submittedName>
        <fullName evidence="3">Uncharacterized protein</fullName>
    </submittedName>
</protein>
<feature type="domain" description="DUF6892" evidence="1">
    <location>
        <begin position="173"/>
        <end position="351"/>
    </location>
</feature>
<proteinExistence type="predicted"/>
<dbReference type="InterPro" id="IPR055680">
    <property type="entry name" value="DUF7256"/>
</dbReference>
<comment type="caution">
    <text evidence="3">The sequence shown here is derived from an EMBL/GenBank/DDBJ whole genome shotgun (WGS) entry which is preliminary data.</text>
</comment>
<gene>
    <name evidence="3" type="ORF">RMR22_12820</name>
</gene>
<feature type="domain" description="DUF7256" evidence="2">
    <location>
        <begin position="24"/>
        <end position="158"/>
    </location>
</feature>
<evidence type="ECO:0000313" key="3">
    <source>
        <dbReference type="EMBL" id="MDX8303134.1"/>
    </source>
</evidence>
<organism evidence="3">
    <name type="scientific">Agrobacterium rosae</name>
    <dbReference type="NCBI Taxonomy" id="1972867"/>
    <lineage>
        <taxon>Bacteria</taxon>
        <taxon>Pseudomonadati</taxon>
        <taxon>Pseudomonadota</taxon>
        <taxon>Alphaproteobacteria</taxon>
        <taxon>Hyphomicrobiales</taxon>
        <taxon>Rhizobiaceae</taxon>
        <taxon>Rhizobium/Agrobacterium group</taxon>
        <taxon>Agrobacterium</taxon>
    </lineage>
</organism>
<evidence type="ECO:0000259" key="1">
    <source>
        <dbReference type="Pfam" id="PF21832"/>
    </source>
</evidence>
<dbReference type="AlphaFoldDB" id="A0AAW9FHU3"/>
<dbReference type="EMBL" id="JAVRAF010000003">
    <property type="protein sequence ID" value="MDX8303134.1"/>
    <property type="molecule type" value="Genomic_DNA"/>
</dbReference>
<dbReference type="Pfam" id="PF23917">
    <property type="entry name" value="DUF7256"/>
    <property type="match status" value="1"/>
</dbReference>
<dbReference type="Pfam" id="PF21832">
    <property type="entry name" value="DUF6892"/>
    <property type="match status" value="1"/>
</dbReference>
<sequence>MTVVLLAISLRMRGKGMAASNQEVDVEALAALRPRMPVAAVEKAMGPKWRAPAPHKGGVVDVLQNTVGVVVRIDRNGLIGKIDFDSRFRETIAGIPMGMDLADLRKAVPELQIGEESKARKQTRLGTMHLAEGLLTTRISYDAVSEITISNPEAEYAEPSAPPYPDANTVPGAPFSDPNLKLAVMSALLRSKMLDIGTPEQLATHVLGRPVDLEQDGYELIPQALNYLVRYPLSEEQLAAVDWVQFDGGEEIYPYAWYFWGGEEGAFDIHDTSDIHHCVNLRGISVISMINRFDLRTLVPLQKLEWISIDVPSDNLSALLDMPSLKKVGHFKTKNATNEILDTLEERGVQVN</sequence>
<dbReference type="InterPro" id="IPR054187">
    <property type="entry name" value="DUF6892"/>
</dbReference>
<evidence type="ECO:0000259" key="2">
    <source>
        <dbReference type="Pfam" id="PF23917"/>
    </source>
</evidence>